<gene>
    <name evidence="1" type="ORF">FHR36_001635</name>
</gene>
<evidence type="ECO:0008006" key="3">
    <source>
        <dbReference type="Google" id="ProtNLM"/>
    </source>
</evidence>
<reference evidence="1 2" key="1">
    <citation type="submission" date="2022-06" db="EMBL/GenBank/DDBJ databases">
        <title>Sequencing the genomes of 1000 actinobacteria strains.</title>
        <authorList>
            <person name="Klenk H.-P."/>
        </authorList>
    </citation>
    <scope>NUCLEOTIDE SEQUENCE [LARGE SCALE GENOMIC DNA]</scope>
    <source>
        <strain evidence="1 2">DSM 41656</strain>
    </source>
</reference>
<sequence length="320" mass="35414">MAWSDIEYYLERNLATTLRMNGTAAPRVDYVVTPHDIALHVELGSHEQPPRSDFPMVRVDQISSEGRRMARLRIADAALRRDFHDLLCAVADRIVRQDRSLAEAFGETVQAWTALLRRHQELDTQRRIGLIGELAVLNALGLDPATGWSRAVAAWVGPQAEEHDFALTEFDIEVKSTASEARRHVVHGTAQLTPKPHRPLWLVSVQLTRGGAGGRTLGECAAAVRRRIGQHSPSQLAAYDARLAAAGWDSDNPDEERWTLRSEPLALPVDERLPRIDAALLNCIPAGLRERIDKLQYRIDVTHLTAASAPPSVLSAVSLP</sequence>
<organism evidence="1 2">
    <name type="scientific">Kitasatospora paracochleata</name>
    <dbReference type="NCBI Taxonomy" id="58354"/>
    <lineage>
        <taxon>Bacteria</taxon>
        <taxon>Bacillati</taxon>
        <taxon>Actinomycetota</taxon>
        <taxon>Actinomycetes</taxon>
        <taxon>Kitasatosporales</taxon>
        <taxon>Streptomycetaceae</taxon>
        <taxon>Kitasatospora</taxon>
    </lineage>
</organism>
<dbReference type="EMBL" id="JAMZDX010000002">
    <property type="protein sequence ID" value="MCP2308511.1"/>
    <property type="molecule type" value="Genomic_DNA"/>
</dbReference>
<comment type="caution">
    <text evidence="1">The sequence shown here is derived from an EMBL/GenBank/DDBJ whole genome shotgun (WGS) entry which is preliminary data.</text>
</comment>
<dbReference type="InterPro" id="IPR025534">
    <property type="entry name" value="DUF4420"/>
</dbReference>
<keyword evidence="2" id="KW-1185">Reference proteome</keyword>
<dbReference type="RefSeq" id="WP_253795231.1">
    <property type="nucleotide sequence ID" value="NZ_BAAAUB010000011.1"/>
</dbReference>
<dbReference type="Pfam" id="PF14390">
    <property type="entry name" value="DUF4420"/>
    <property type="match status" value="1"/>
</dbReference>
<name>A0ABT1ITQ1_9ACTN</name>
<proteinExistence type="predicted"/>
<dbReference type="Proteomes" id="UP001206483">
    <property type="component" value="Unassembled WGS sequence"/>
</dbReference>
<accession>A0ABT1ITQ1</accession>
<evidence type="ECO:0000313" key="2">
    <source>
        <dbReference type="Proteomes" id="UP001206483"/>
    </source>
</evidence>
<protein>
    <recommendedName>
        <fullName evidence="3">PD-(D/E)XK family protein DUF4420</fullName>
    </recommendedName>
</protein>
<evidence type="ECO:0000313" key="1">
    <source>
        <dbReference type="EMBL" id="MCP2308511.1"/>
    </source>
</evidence>